<sequence>MNSNFSRRRFVAIAAAAAAGATWFDVPQVLAKANLLADDPWGGFPLGAQSYSLRNFNTQEAVRHLQGMGLHYAEFYNKHLDAKATDEQIAETQKLLKDADIKLSGHGVHGFGKDHEANRKLFDFAKKIGVRVITANPTPDSFDSLDKLVAEYDIRIAIHNHGPNALFDKLDSVKKAVEGRHKNFGACVDCGHFIRSGEDPVKCVLELGPRVFGAHIKDEKEANTPKSSNVIIGKGHLDVVGLFKALRTIKFPADGSLCLEYEANPKDPISEMKECLAVAKEAIAKSA</sequence>
<dbReference type="PANTHER" id="PTHR12110:SF41">
    <property type="entry name" value="INOSOSE DEHYDRATASE"/>
    <property type="match status" value="1"/>
</dbReference>
<protein>
    <submittedName>
        <fullName evidence="2">Xylose isomerase-like TIM barrel</fullName>
    </submittedName>
</protein>
<dbReference type="PANTHER" id="PTHR12110">
    <property type="entry name" value="HYDROXYPYRUVATE ISOMERASE"/>
    <property type="match status" value="1"/>
</dbReference>
<reference evidence="2 3" key="1">
    <citation type="submission" date="2019-02" db="EMBL/GenBank/DDBJ databases">
        <title>Deep-cultivation of Planctomycetes and their phenomic and genomic characterization uncovers novel biology.</title>
        <authorList>
            <person name="Wiegand S."/>
            <person name="Jogler M."/>
            <person name="Boedeker C."/>
            <person name="Pinto D."/>
            <person name="Vollmers J."/>
            <person name="Rivas-Marin E."/>
            <person name="Kohn T."/>
            <person name="Peeters S.H."/>
            <person name="Heuer A."/>
            <person name="Rast P."/>
            <person name="Oberbeckmann S."/>
            <person name="Bunk B."/>
            <person name="Jeske O."/>
            <person name="Meyerdierks A."/>
            <person name="Storesund J.E."/>
            <person name="Kallscheuer N."/>
            <person name="Luecker S."/>
            <person name="Lage O.M."/>
            <person name="Pohl T."/>
            <person name="Merkel B.J."/>
            <person name="Hornburger P."/>
            <person name="Mueller R.-W."/>
            <person name="Bruemmer F."/>
            <person name="Labrenz M."/>
            <person name="Spormann A.M."/>
            <person name="Op den Camp H."/>
            <person name="Overmann J."/>
            <person name="Amann R."/>
            <person name="Jetten M.S.M."/>
            <person name="Mascher T."/>
            <person name="Medema M.H."/>
            <person name="Devos D.P."/>
            <person name="Kaster A.-K."/>
            <person name="Ovreas L."/>
            <person name="Rohde M."/>
            <person name="Galperin M.Y."/>
            <person name="Jogler C."/>
        </authorList>
    </citation>
    <scope>NUCLEOTIDE SEQUENCE [LARGE SCALE GENOMIC DNA]</scope>
    <source>
        <strain evidence="2 3">ETA_A8</strain>
    </source>
</reference>
<dbReference type="RefSeq" id="WP_202921481.1">
    <property type="nucleotide sequence ID" value="NZ_CP036274.1"/>
</dbReference>
<evidence type="ECO:0000259" key="1">
    <source>
        <dbReference type="Pfam" id="PF01261"/>
    </source>
</evidence>
<dbReference type="InterPro" id="IPR050312">
    <property type="entry name" value="IolE/XylAMocC-like"/>
</dbReference>
<evidence type="ECO:0000313" key="3">
    <source>
        <dbReference type="Proteomes" id="UP000315017"/>
    </source>
</evidence>
<dbReference type="PROSITE" id="PS51318">
    <property type="entry name" value="TAT"/>
    <property type="match status" value="1"/>
</dbReference>
<organism evidence="2 3">
    <name type="scientific">Anatilimnocola aggregata</name>
    <dbReference type="NCBI Taxonomy" id="2528021"/>
    <lineage>
        <taxon>Bacteria</taxon>
        <taxon>Pseudomonadati</taxon>
        <taxon>Planctomycetota</taxon>
        <taxon>Planctomycetia</taxon>
        <taxon>Pirellulales</taxon>
        <taxon>Pirellulaceae</taxon>
        <taxon>Anatilimnocola</taxon>
    </lineage>
</organism>
<evidence type="ECO:0000313" key="2">
    <source>
        <dbReference type="EMBL" id="QDU25110.1"/>
    </source>
</evidence>
<gene>
    <name evidence="2" type="ORF">ETAA8_01710</name>
</gene>
<dbReference type="Gene3D" id="3.20.20.150">
    <property type="entry name" value="Divalent-metal-dependent TIM barrel enzymes"/>
    <property type="match status" value="1"/>
</dbReference>
<proteinExistence type="predicted"/>
<keyword evidence="3" id="KW-1185">Reference proteome</keyword>
<dbReference type="SUPFAM" id="SSF51658">
    <property type="entry name" value="Xylose isomerase-like"/>
    <property type="match status" value="1"/>
</dbReference>
<dbReference type="InterPro" id="IPR013022">
    <property type="entry name" value="Xyl_isomerase-like_TIM-brl"/>
</dbReference>
<dbReference type="InterPro" id="IPR006311">
    <property type="entry name" value="TAT_signal"/>
</dbReference>
<keyword evidence="2" id="KW-0413">Isomerase</keyword>
<name>A0A517Y4K1_9BACT</name>
<dbReference type="EMBL" id="CP036274">
    <property type="protein sequence ID" value="QDU25110.1"/>
    <property type="molecule type" value="Genomic_DNA"/>
</dbReference>
<dbReference type="Pfam" id="PF01261">
    <property type="entry name" value="AP_endonuc_2"/>
    <property type="match status" value="1"/>
</dbReference>
<dbReference type="Proteomes" id="UP000315017">
    <property type="component" value="Chromosome"/>
</dbReference>
<feature type="domain" description="Xylose isomerase-like TIM barrel" evidence="1">
    <location>
        <begin position="65"/>
        <end position="274"/>
    </location>
</feature>
<dbReference type="AlphaFoldDB" id="A0A517Y4K1"/>
<dbReference type="InterPro" id="IPR036237">
    <property type="entry name" value="Xyl_isomerase-like_sf"/>
</dbReference>
<dbReference type="GO" id="GO:0016853">
    <property type="term" value="F:isomerase activity"/>
    <property type="evidence" value="ECO:0007669"/>
    <property type="project" value="UniProtKB-KW"/>
</dbReference>
<dbReference type="KEGG" id="aagg:ETAA8_01710"/>
<accession>A0A517Y4K1</accession>